<keyword evidence="6" id="KW-0804">Transcription</keyword>
<keyword evidence="5" id="KW-0805">Transcription regulation</keyword>
<comment type="caution">
    <text evidence="11">The sequence shown here is derived from an EMBL/GenBank/DDBJ whole genome shotgun (WGS) entry which is preliminary data.</text>
</comment>
<dbReference type="InterPro" id="IPR035890">
    <property type="entry name" value="Anti-sigma-28_factor_FlgM_sf"/>
</dbReference>
<evidence type="ECO:0000259" key="10">
    <source>
        <dbReference type="Pfam" id="PF04316"/>
    </source>
</evidence>
<dbReference type="Proteomes" id="UP001257914">
    <property type="component" value="Unassembled WGS sequence"/>
</dbReference>
<comment type="function">
    <text evidence="7">Responsible for the coupling of flagellin expression to flagellar assembly by preventing expression of the flagellin genes when a component of the middle class of proteins is defective. It negatively regulates flagellar genes by inhibiting the activity of FliA by directly binding to FliA.</text>
</comment>
<feature type="region of interest" description="Disordered" evidence="9">
    <location>
        <begin position="1"/>
        <end position="56"/>
    </location>
</feature>
<dbReference type="InterPro" id="IPR031316">
    <property type="entry name" value="FlgM_C"/>
</dbReference>
<evidence type="ECO:0000256" key="4">
    <source>
        <dbReference type="ARBA" id="ARBA00022795"/>
    </source>
</evidence>
<keyword evidence="12" id="KW-1185">Reference proteome</keyword>
<evidence type="ECO:0000256" key="1">
    <source>
        <dbReference type="ARBA" id="ARBA00005322"/>
    </source>
</evidence>
<evidence type="ECO:0000256" key="9">
    <source>
        <dbReference type="SAM" id="MobiDB-lite"/>
    </source>
</evidence>
<keyword evidence="4" id="KW-1005">Bacterial flagellum biogenesis</keyword>
<feature type="compositionally biased region" description="Polar residues" evidence="9">
    <location>
        <begin position="33"/>
        <end position="44"/>
    </location>
</feature>
<dbReference type="RefSeq" id="WP_315948031.1">
    <property type="nucleotide sequence ID" value="NZ_JAWCUA010000010.1"/>
</dbReference>
<evidence type="ECO:0000313" key="12">
    <source>
        <dbReference type="Proteomes" id="UP001257914"/>
    </source>
</evidence>
<name>A0ABU3R548_9GAMM</name>
<evidence type="ECO:0000256" key="2">
    <source>
        <dbReference type="ARBA" id="ARBA00017823"/>
    </source>
</evidence>
<comment type="similarity">
    <text evidence="1">Belongs to the FlgM family.</text>
</comment>
<proteinExistence type="inferred from homology"/>
<keyword evidence="11" id="KW-0966">Cell projection</keyword>
<dbReference type="InterPro" id="IPR007412">
    <property type="entry name" value="FlgM"/>
</dbReference>
<evidence type="ECO:0000256" key="5">
    <source>
        <dbReference type="ARBA" id="ARBA00023015"/>
    </source>
</evidence>
<evidence type="ECO:0000256" key="7">
    <source>
        <dbReference type="ARBA" id="ARBA00024739"/>
    </source>
</evidence>
<dbReference type="SUPFAM" id="SSF101498">
    <property type="entry name" value="Anti-sigma factor FlgM"/>
    <property type="match status" value="1"/>
</dbReference>
<evidence type="ECO:0000256" key="8">
    <source>
        <dbReference type="ARBA" id="ARBA00030117"/>
    </source>
</evidence>
<dbReference type="Pfam" id="PF04316">
    <property type="entry name" value="FlgM"/>
    <property type="match status" value="1"/>
</dbReference>
<reference evidence="11 12" key="1">
    <citation type="submission" date="2023-10" db="EMBL/GenBank/DDBJ databases">
        <title>Psychrosphaera aquimaarina strain SW33 isolated from seawater.</title>
        <authorList>
            <person name="Bayburt H."/>
            <person name="Kim J.M."/>
            <person name="Choi B.J."/>
            <person name="Jeon C.O."/>
        </authorList>
    </citation>
    <scope>NUCLEOTIDE SEQUENCE [LARGE SCALE GENOMIC DNA]</scope>
    <source>
        <strain evidence="11 12">KCTC 52743</strain>
    </source>
</reference>
<evidence type="ECO:0000313" key="11">
    <source>
        <dbReference type="EMBL" id="MDU0114413.1"/>
    </source>
</evidence>
<evidence type="ECO:0000256" key="3">
    <source>
        <dbReference type="ARBA" id="ARBA00022491"/>
    </source>
</evidence>
<evidence type="ECO:0000256" key="6">
    <source>
        <dbReference type="ARBA" id="ARBA00023163"/>
    </source>
</evidence>
<feature type="domain" description="Anti-sigma-28 factor FlgM C-terminal" evidence="10">
    <location>
        <begin position="48"/>
        <end position="101"/>
    </location>
</feature>
<protein>
    <recommendedName>
        <fullName evidence="2">Negative regulator of flagellin synthesis</fullName>
    </recommendedName>
    <alternativeName>
        <fullName evidence="8">Anti-sigma-28 factor</fullName>
    </alternativeName>
</protein>
<gene>
    <name evidence="11" type="primary">flgM</name>
    <name evidence="11" type="ORF">RT723_15730</name>
</gene>
<dbReference type="EMBL" id="JAWCUA010000010">
    <property type="protein sequence ID" value="MDU0114413.1"/>
    <property type="molecule type" value="Genomic_DNA"/>
</dbReference>
<keyword evidence="11" id="KW-0969">Cilium</keyword>
<dbReference type="NCBIfam" id="TIGR03824">
    <property type="entry name" value="FlgM_jcvi"/>
    <property type="match status" value="1"/>
</dbReference>
<keyword evidence="3" id="KW-0678">Repressor</keyword>
<keyword evidence="11" id="KW-0282">Flagellum</keyword>
<organism evidence="11 12">
    <name type="scientific">Psychrosphaera aquimarina</name>
    <dbReference type="NCBI Taxonomy" id="2044854"/>
    <lineage>
        <taxon>Bacteria</taxon>
        <taxon>Pseudomonadati</taxon>
        <taxon>Pseudomonadota</taxon>
        <taxon>Gammaproteobacteria</taxon>
        <taxon>Alteromonadales</taxon>
        <taxon>Pseudoalteromonadaceae</taxon>
        <taxon>Psychrosphaera</taxon>
    </lineage>
</organism>
<sequence length="107" mass="12007">MVNNIKNSGVNSSNNAIYQQKSQQLEQTKLDATKQNSQPDTVKSVNKDSVALTPQANQLKELQKRIGDTEAFDRKKVDDIKKALSDGQYSINYDRLASKLAAFEFEL</sequence>
<accession>A0ABU3R548</accession>
<feature type="compositionally biased region" description="Polar residues" evidence="9">
    <location>
        <begin position="1"/>
        <end position="27"/>
    </location>
</feature>